<dbReference type="PANTHER" id="PTHR30193">
    <property type="entry name" value="ABC TRANSPORTER PERMEASE PROTEIN"/>
    <property type="match status" value="1"/>
</dbReference>
<feature type="domain" description="ABC transmembrane type-1" evidence="8">
    <location>
        <begin position="84"/>
        <end position="295"/>
    </location>
</feature>
<keyword evidence="5 7" id="KW-1133">Transmembrane helix</keyword>
<evidence type="ECO:0000259" key="8">
    <source>
        <dbReference type="PROSITE" id="PS50928"/>
    </source>
</evidence>
<evidence type="ECO:0000256" key="7">
    <source>
        <dbReference type="RuleBase" id="RU363032"/>
    </source>
</evidence>
<dbReference type="PANTHER" id="PTHR30193:SF37">
    <property type="entry name" value="INNER MEMBRANE ABC TRANSPORTER PERMEASE PROTEIN YCJO"/>
    <property type="match status" value="1"/>
</dbReference>
<keyword evidence="6 7" id="KW-0472">Membrane</keyword>
<name>A0A9D2AGB7_9FIRM</name>
<dbReference type="InterPro" id="IPR000515">
    <property type="entry name" value="MetI-like"/>
</dbReference>
<feature type="transmembrane region" description="Helical" evidence="7">
    <location>
        <begin position="121"/>
        <end position="141"/>
    </location>
</feature>
<evidence type="ECO:0000256" key="6">
    <source>
        <dbReference type="ARBA" id="ARBA00023136"/>
    </source>
</evidence>
<reference evidence="9" key="1">
    <citation type="journal article" date="2021" name="PeerJ">
        <title>Extensive microbial diversity within the chicken gut microbiome revealed by metagenomics and culture.</title>
        <authorList>
            <person name="Gilroy R."/>
            <person name="Ravi A."/>
            <person name="Getino M."/>
            <person name="Pursley I."/>
            <person name="Horton D.L."/>
            <person name="Alikhan N.F."/>
            <person name="Baker D."/>
            <person name="Gharbi K."/>
            <person name="Hall N."/>
            <person name="Watson M."/>
            <person name="Adriaenssens E.M."/>
            <person name="Foster-Nyarko E."/>
            <person name="Jarju S."/>
            <person name="Secka A."/>
            <person name="Antonio M."/>
            <person name="Oren A."/>
            <person name="Chaudhuri R.R."/>
            <person name="La Ragione R."/>
            <person name="Hildebrand F."/>
            <person name="Pallen M.J."/>
        </authorList>
    </citation>
    <scope>NUCLEOTIDE SEQUENCE</scope>
    <source>
        <strain evidence="9">811</strain>
    </source>
</reference>
<dbReference type="InterPro" id="IPR035906">
    <property type="entry name" value="MetI-like_sf"/>
</dbReference>
<evidence type="ECO:0000256" key="1">
    <source>
        <dbReference type="ARBA" id="ARBA00004651"/>
    </source>
</evidence>
<proteinExistence type="inferred from homology"/>
<evidence type="ECO:0000256" key="5">
    <source>
        <dbReference type="ARBA" id="ARBA00022989"/>
    </source>
</evidence>
<keyword evidence="4 7" id="KW-0812">Transmembrane</keyword>
<feature type="transmembrane region" description="Helical" evidence="7">
    <location>
        <begin position="88"/>
        <end position="109"/>
    </location>
</feature>
<dbReference type="GO" id="GO:0005886">
    <property type="term" value="C:plasma membrane"/>
    <property type="evidence" value="ECO:0007669"/>
    <property type="project" value="UniProtKB-SubCell"/>
</dbReference>
<comment type="subcellular location">
    <subcellularLocation>
        <location evidence="1 7">Cell membrane</location>
        <topology evidence="1 7">Multi-pass membrane protein</topology>
    </subcellularLocation>
</comment>
<evidence type="ECO:0000256" key="3">
    <source>
        <dbReference type="ARBA" id="ARBA00022475"/>
    </source>
</evidence>
<comment type="caution">
    <text evidence="9">The sequence shown here is derived from an EMBL/GenBank/DDBJ whole genome shotgun (WGS) entry which is preliminary data.</text>
</comment>
<dbReference type="GO" id="GO:0055085">
    <property type="term" value="P:transmembrane transport"/>
    <property type="evidence" value="ECO:0007669"/>
    <property type="project" value="InterPro"/>
</dbReference>
<evidence type="ECO:0000256" key="4">
    <source>
        <dbReference type="ARBA" id="ARBA00022692"/>
    </source>
</evidence>
<evidence type="ECO:0000256" key="2">
    <source>
        <dbReference type="ARBA" id="ARBA00022448"/>
    </source>
</evidence>
<keyword evidence="3" id="KW-1003">Cell membrane</keyword>
<dbReference type="EMBL" id="DXFX01000058">
    <property type="protein sequence ID" value="HIX07737.1"/>
    <property type="molecule type" value="Genomic_DNA"/>
</dbReference>
<feature type="transmembrane region" description="Helical" evidence="7">
    <location>
        <begin position="275"/>
        <end position="295"/>
    </location>
</feature>
<feature type="transmembrane region" description="Helical" evidence="7">
    <location>
        <begin position="171"/>
        <end position="192"/>
    </location>
</feature>
<dbReference type="Proteomes" id="UP000824204">
    <property type="component" value="Unassembled WGS sequence"/>
</dbReference>
<protein>
    <submittedName>
        <fullName evidence="9">Sugar ABC transporter permease</fullName>
    </submittedName>
</protein>
<accession>A0A9D2AGB7</accession>
<sequence length="306" mass="34995">MERIKAKKNGFGKRNRNRLIFYCAFLSLPVLQFCIFYIGVNFNSILLAFKSYEYETGAYQWVGFMNFKEVFRDFGSVLYLQASIRNSLMLYAFTMLTTFLALLFSYYIFKRAPLSRLFQTMLFIPNIISAIVMVTIFKYFVERAIPFAWEKLMGETVQGLLGNQKTTLGTLIFYCCWSGFGVQMLMYSGAMSGVSDSVIEAAKLDGITPIREFFYIIVPLIYPTLVTFLVVEVAGIFTNQMNLYNFYGLKAEYSLYTFGYFLYKEIQSVNISGYPYLAAMGLVLTAVAVPLTLIVRKVLETVGPKV</sequence>
<organism evidence="9 10">
    <name type="scientific">Candidatus Borkfalkia faecipullorum</name>
    <dbReference type="NCBI Taxonomy" id="2838510"/>
    <lineage>
        <taxon>Bacteria</taxon>
        <taxon>Bacillati</taxon>
        <taxon>Bacillota</taxon>
        <taxon>Clostridia</taxon>
        <taxon>Christensenellales</taxon>
        <taxon>Christensenellaceae</taxon>
        <taxon>Candidatus Borkfalkia</taxon>
    </lineage>
</organism>
<dbReference type="InterPro" id="IPR051393">
    <property type="entry name" value="ABC_transporter_permease"/>
</dbReference>
<gene>
    <name evidence="9" type="ORF">H9741_04655</name>
</gene>
<dbReference type="Gene3D" id="1.10.3720.10">
    <property type="entry name" value="MetI-like"/>
    <property type="match status" value="1"/>
</dbReference>
<keyword evidence="2 7" id="KW-0813">Transport</keyword>
<evidence type="ECO:0000313" key="9">
    <source>
        <dbReference type="EMBL" id="HIX07737.1"/>
    </source>
</evidence>
<dbReference type="AlphaFoldDB" id="A0A9D2AGB7"/>
<reference evidence="9" key="2">
    <citation type="submission" date="2021-04" db="EMBL/GenBank/DDBJ databases">
        <authorList>
            <person name="Gilroy R."/>
        </authorList>
    </citation>
    <scope>NUCLEOTIDE SEQUENCE</scope>
    <source>
        <strain evidence="9">811</strain>
    </source>
</reference>
<dbReference type="Pfam" id="PF00528">
    <property type="entry name" value="BPD_transp_1"/>
    <property type="match status" value="1"/>
</dbReference>
<dbReference type="PROSITE" id="PS50928">
    <property type="entry name" value="ABC_TM1"/>
    <property type="match status" value="1"/>
</dbReference>
<evidence type="ECO:0000313" key="10">
    <source>
        <dbReference type="Proteomes" id="UP000824204"/>
    </source>
</evidence>
<feature type="transmembrane region" description="Helical" evidence="7">
    <location>
        <begin position="20"/>
        <end position="40"/>
    </location>
</feature>
<dbReference type="CDD" id="cd06261">
    <property type="entry name" value="TM_PBP2"/>
    <property type="match status" value="1"/>
</dbReference>
<dbReference type="SUPFAM" id="SSF161098">
    <property type="entry name" value="MetI-like"/>
    <property type="match status" value="1"/>
</dbReference>
<feature type="transmembrane region" description="Helical" evidence="7">
    <location>
        <begin position="213"/>
        <end position="237"/>
    </location>
</feature>
<comment type="similarity">
    <text evidence="7">Belongs to the binding-protein-dependent transport system permease family.</text>
</comment>